<keyword evidence="2" id="KW-1003">Cell membrane</keyword>
<comment type="subunit">
    <text evidence="7">The complex comprises the extracytoplasmic solute receptor protein and the two transmembrane proteins.</text>
</comment>
<reference evidence="9" key="1">
    <citation type="submission" date="2020-03" db="EMBL/GenBank/DDBJ databases">
        <title>Genome of Pelagibius litoralis DSM 21314T.</title>
        <authorList>
            <person name="Wang G."/>
        </authorList>
    </citation>
    <scope>NUCLEOTIDE SEQUENCE</scope>
    <source>
        <strain evidence="9">DSM 21314</strain>
    </source>
</reference>
<keyword evidence="7" id="KW-0813">Transport</keyword>
<keyword evidence="10" id="KW-1185">Reference proteome</keyword>
<evidence type="ECO:0000256" key="1">
    <source>
        <dbReference type="ARBA" id="ARBA00004429"/>
    </source>
</evidence>
<evidence type="ECO:0000313" key="10">
    <source>
        <dbReference type="Proteomes" id="UP000761264"/>
    </source>
</evidence>
<dbReference type="PIRSF" id="PIRSF006066">
    <property type="entry name" value="HI0050"/>
    <property type="match status" value="1"/>
</dbReference>
<dbReference type="Pfam" id="PF06808">
    <property type="entry name" value="DctM"/>
    <property type="match status" value="1"/>
</dbReference>
<dbReference type="NCBIfam" id="TIGR00786">
    <property type="entry name" value="dctM"/>
    <property type="match status" value="1"/>
</dbReference>
<dbReference type="PANTHER" id="PTHR33362:SF2">
    <property type="entry name" value="TRAP TRANSPORTER LARGE PERMEASE PROTEIN"/>
    <property type="match status" value="1"/>
</dbReference>
<evidence type="ECO:0000256" key="5">
    <source>
        <dbReference type="ARBA" id="ARBA00022989"/>
    </source>
</evidence>
<evidence type="ECO:0000256" key="6">
    <source>
        <dbReference type="ARBA" id="ARBA00023136"/>
    </source>
</evidence>
<comment type="subcellular location">
    <subcellularLocation>
        <location evidence="1 7">Cell inner membrane</location>
        <topology evidence="1 7">Multi-pass membrane protein</topology>
    </subcellularLocation>
</comment>
<dbReference type="Proteomes" id="UP000761264">
    <property type="component" value="Unassembled WGS sequence"/>
</dbReference>
<dbReference type="GO" id="GO:0005886">
    <property type="term" value="C:plasma membrane"/>
    <property type="evidence" value="ECO:0007669"/>
    <property type="project" value="UniProtKB-SubCell"/>
</dbReference>
<feature type="transmembrane region" description="Helical" evidence="7">
    <location>
        <begin position="360"/>
        <end position="384"/>
    </location>
</feature>
<dbReference type="GO" id="GO:0022857">
    <property type="term" value="F:transmembrane transporter activity"/>
    <property type="evidence" value="ECO:0007669"/>
    <property type="project" value="UniProtKB-UniRule"/>
</dbReference>
<keyword evidence="4 7" id="KW-0812">Transmembrane</keyword>
<feature type="transmembrane region" description="Helical" evidence="7">
    <location>
        <begin position="315"/>
        <end position="332"/>
    </location>
</feature>
<comment type="function">
    <text evidence="7">Part of the tripartite ATP-independent periplasmic (TRAP) transport system.</text>
</comment>
<feature type="transmembrane region" description="Helical" evidence="7">
    <location>
        <begin position="52"/>
        <end position="71"/>
    </location>
</feature>
<feature type="transmembrane region" description="Helical" evidence="7">
    <location>
        <begin position="241"/>
        <end position="260"/>
    </location>
</feature>
<accession>A0A967EXS3</accession>
<evidence type="ECO:0000256" key="7">
    <source>
        <dbReference type="RuleBase" id="RU369079"/>
    </source>
</evidence>
<feature type="transmembrane region" description="Helical" evidence="7">
    <location>
        <begin position="136"/>
        <end position="163"/>
    </location>
</feature>
<dbReference type="AlphaFoldDB" id="A0A967EXS3"/>
<feature type="transmembrane region" description="Helical" evidence="7">
    <location>
        <begin position="7"/>
        <end position="32"/>
    </location>
</feature>
<protein>
    <recommendedName>
        <fullName evidence="7">TRAP transporter large permease protein</fullName>
    </recommendedName>
</protein>
<comment type="caution">
    <text evidence="9">The sequence shown here is derived from an EMBL/GenBank/DDBJ whole genome shotgun (WGS) entry which is preliminary data.</text>
</comment>
<feature type="transmembrane region" description="Helical" evidence="7">
    <location>
        <begin position="267"/>
        <end position="295"/>
    </location>
</feature>
<keyword evidence="5 7" id="KW-1133">Transmembrane helix</keyword>
<evidence type="ECO:0000259" key="8">
    <source>
        <dbReference type="Pfam" id="PF06808"/>
    </source>
</evidence>
<evidence type="ECO:0000256" key="2">
    <source>
        <dbReference type="ARBA" id="ARBA00022475"/>
    </source>
</evidence>
<dbReference type="InterPro" id="IPR004681">
    <property type="entry name" value="TRAP_DctM"/>
</dbReference>
<organism evidence="9 10">
    <name type="scientific">Pelagibius litoralis</name>
    <dbReference type="NCBI Taxonomy" id="374515"/>
    <lineage>
        <taxon>Bacteria</taxon>
        <taxon>Pseudomonadati</taxon>
        <taxon>Pseudomonadota</taxon>
        <taxon>Alphaproteobacteria</taxon>
        <taxon>Rhodospirillales</taxon>
        <taxon>Rhodovibrionaceae</taxon>
        <taxon>Pelagibius</taxon>
    </lineage>
</organism>
<keyword evidence="6 7" id="KW-0472">Membrane</keyword>
<evidence type="ECO:0000256" key="4">
    <source>
        <dbReference type="ARBA" id="ARBA00022692"/>
    </source>
</evidence>
<sequence>MVVAIMLLALIVGVLIGLPIFAAMGLSTLAHYLETGRESTLIILNQRLFDGVTSFTFLAVPMFVLAGEIMVRGALIDRLLDVARAFVGHLQGGLAQVNILSSVFFAGISGSGQADIAAMGSTMMPAMEKEGYPRGYAAAVTAQSATLSPTLPPSIVMVVYGAVFGVPVGALFASGITVGAFMAVAYMILAYFMTKKYKIPKHPRASLAMVGQSLRQGVVPLGMPVIILVGIFGGIFTTVEAASIAVLYAVIATMVIYRTVSVKDLGGILISASITSAAVVIISGVALSFSYIVAIQNIPEVVLDAMLSLTKNPNVIIGMIIFILLVAGMFVGRTANILLFGPIIIPIFYQFGYAPVHTGIIIIIVLGVGHLTPPVGGAILTACLIGRVSMGEMMKYMWPVIILEIVLAIIILLYSPLSTALPRLFELGGV</sequence>
<comment type="similarity">
    <text evidence="7">Belongs to the TRAP transporter large permease family.</text>
</comment>
<gene>
    <name evidence="9" type="ORF">HBA54_12275</name>
</gene>
<feature type="transmembrane region" description="Helical" evidence="7">
    <location>
        <begin position="169"/>
        <end position="193"/>
    </location>
</feature>
<dbReference type="PANTHER" id="PTHR33362">
    <property type="entry name" value="SIALIC ACID TRAP TRANSPORTER PERMEASE PROTEIN SIAT-RELATED"/>
    <property type="match status" value="1"/>
</dbReference>
<evidence type="ECO:0000313" key="9">
    <source>
        <dbReference type="EMBL" id="NIA69368.1"/>
    </source>
</evidence>
<proteinExistence type="inferred from homology"/>
<feature type="transmembrane region" description="Helical" evidence="7">
    <location>
        <begin position="396"/>
        <end position="417"/>
    </location>
</feature>
<dbReference type="EMBL" id="JAAQPH010000008">
    <property type="protein sequence ID" value="NIA69368.1"/>
    <property type="molecule type" value="Genomic_DNA"/>
</dbReference>
<dbReference type="InterPro" id="IPR010656">
    <property type="entry name" value="DctM"/>
</dbReference>
<feature type="transmembrane region" description="Helical" evidence="7">
    <location>
        <begin position="214"/>
        <end position="235"/>
    </location>
</feature>
<evidence type="ECO:0000256" key="3">
    <source>
        <dbReference type="ARBA" id="ARBA00022519"/>
    </source>
</evidence>
<name>A0A967EXS3_9PROT</name>
<feature type="domain" description="TRAP C4-dicarboxylate transport system permease DctM subunit" evidence="8">
    <location>
        <begin position="8"/>
        <end position="413"/>
    </location>
</feature>
<dbReference type="RefSeq" id="WP_167224875.1">
    <property type="nucleotide sequence ID" value="NZ_JAAQPH010000008.1"/>
</dbReference>
<keyword evidence="3 7" id="KW-0997">Cell inner membrane</keyword>
<feature type="transmembrane region" description="Helical" evidence="7">
    <location>
        <begin position="337"/>
        <end position="354"/>
    </location>
</feature>